<feature type="signal peptide" evidence="1">
    <location>
        <begin position="1"/>
        <end position="17"/>
    </location>
</feature>
<dbReference type="EMBL" id="CP011125">
    <property type="protein sequence ID" value="AKF07565.1"/>
    <property type="molecule type" value="Genomic_DNA"/>
</dbReference>
<name>A0A0F6W564_9BACT</name>
<proteinExistence type="predicted"/>
<reference evidence="2 3" key="1">
    <citation type="submission" date="2015-03" db="EMBL/GenBank/DDBJ databases">
        <title>Genome assembly of Sandaracinus amylolyticus DSM 53668.</title>
        <authorList>
            <person name="Sharma G."/>
            <person name="Subramanian S."/>
        </authorList>
    </citation>
    <scope>NUCLEOTIDE SEQUENCE [LARGE SCALE GENOMIC DNA]</scope>
    <source>
        <strain evidence="2 3">DSM 53668</strain>
    </source>
</reference>
<dbReference type="STRING" id="927083.DB32_004714"/>
<protein>
    <recommendedName>
        <fullName evidence="4">Lipoprotein</fullName>
    </recommendedName>
</protein>
<dbReference type="PROSITE" id="PS51257">
    <property type="entry name" value="PROKAR_LIPOPROTEIN"/>
    <property type="match status" value="1"/>
</dbReference>
<feature type="chain" id="PRO_5002511172" description="Lipoprotein" evidence="1">
    <location>
        <begin position="18"/>
        <end position="160"/>
    </location>
</feature>
<dbReference type="AlphaFoldDB" id="A0A0F6W564"/>
<dbReference type="KEGG" id="samy:DB32_004714"/>
<dbReference type="Proteomes" id="UP000034883">
    <property type="component" value="Chromosome"/>
</dbReference>
<organism evidence="2 3">
    <name type="scientific">Sandaracinus amylolyticus</name>
    <dbReference type="NCBI Taxonomy" id="927083"/>
    <lineage>
        <taxon>Bacteria</taxon>
        <taxon>Pseudomonadati</taxon>
        <taxon>Myxococcota</taxon>
        <taxon>Polyangia</taxon>
        <taxon>Polyangiales</taxon>
        <taxon>Sandaracinaceae</taxon>
        <taxon>Sandaracinus</taxon>
    </lineage>
</organism>
<gene>
    <name evidence="2" type="ORF">DB32_004714</name>
</gene>
<evidence type="ECO:0000256" key="1">
    <source>
        <dbReference type="SAM" id="SignalP"/>
    </source>
</evidence>
<accession>A0A0F6W564</accession>
<sequence length="160" mass="16396">MRRVLLLALVCASFAVGCGDHRLTASGFARFESDDLRTGFELPMNVRIDGDAAAGGVTGSCEIEPVGDEDYAVIIDLFGGGGDEGLRSLTLRAQSDGSSSSVEARVASGTYSGDASCVVELTDVDGDEVVVDVEACTLTSGTSVATLDAHLELDGCAVVQ</sequence>
<evidence type="ECO:0000313" key="2">
    <source>
        <dbReference type="EMBL" id="AKF07565.1"/>
    </source>
</evidence>
<evidence type="ECO:0008006" key="4">
    <source>
        <dbReference type="Google" id="ProtNLM"/>
    </source>
</evidence>
<keyword evidence="3" id="KW-1185">Reference proteome</keyword>
<evidence type="ECO:0000313" key="3">
    <source>
        <dbReference type="Proteomes" id="UP000034883"/>
    </source>
</evidence>
<keyword evidence="1" id="KW-0732">Signal</keyword>